<dbReference type="AlphaFoldDB" id="A0A6J4RLN3"/>
<protein>
    <recommendedName>
        <fullName evidence="2">DUF4177 domain-containing protein</fullName>
    </recommendedName>
</protein>
<dbReference type="EMBL" id="CADCVR010000001">
    <property type="protein sequence ID" value="CAA9470945.1"/>
    <property type="molecule type" value="Genomic_DNA"/>
</dbReference>
<accession>A0A6J4RLN3</accession>
<evidence type="ECO:0000313" key="1">
    <source>
        <dbReference type="EMBL" id="CAA9470945.1"/>
    </source>
</evidence>
<reference evidence="1" key="1">
    <citation type="submission" date="2020-02" db="EMBL/GenBank/DDBJ databases">
        <authorList>
            <person name="Meier V. D."/>
        </authorList>
    </citation>
    <scope>NUCLEOTIDE SEQUENCE</scope>
    <source>
        <strain evidence="1">AVDCRST_MAG53</strain>
    </source>
</reference>
<name>A0A6J4RLN3_9ACTN</name>
<evidence type="ECO:0008006" key="2">
    <source>
        <dbReference type="Google" id="ProtNLM"/>
    </source>
</evidence>
<gene>
    <name evidence="1" type="ORF">AVDCRST_MAG53-1287</name>
</gene>
<proteinExistence type="predicted"/>
<organism evidence="1">
    <name type="scientific">uncultured Solirubrobacteraceae bacterium</name>
    <dbReference type="NCBI Taxonomy" id="1162706"/>
    <lineage>
        <taxon>Bacteria</taxon>
        <taxon>Bacillati</taxon>
        <taxon>Actinomycetota</taxon>
        <taxon>Thermoleophilia</taxon>
        <taxon>Solirubrobacterales</taxon>
        <taxon>Solirubrobacteraceae</taxon>
        <taxon>environmental samples</taxon>
    </lineage>
</organism>
<sequence length="96" mass="10550">MAEDEERWEYTYTSWISEASTAQDLSTEANTHMQQWSEAGWELFSAQASPYVLMSGGGGGGGGGFLAISSIKSRCLVYHTMIWRKRVRAAPPAAQT</sequence>